<keyword evidence="5" id="KW-0677">Repeat</keyword>
<keyword evidence="4" id="KW-0819">tRNA processing</keyword>
<evidence type="ECO:0000256" key="4">
    <source>
        <dbReference type="ARBA" id="ARBA00022694"/>
    </source>
</evidence>
<dbReference type="VEuPathDB" id="FungiDB:PV09_07021"/>
<dbReference type="STRING" id="253628.A0A0D2A426"/>
<proteinExistence type="inferred from homology"/>
<dbReference type="PROSITE" id="PS00678">
    <property type="entry name" value="WD_REPEATS_1"/>
    <property type="match status" value="1"/>
</dbReference>
<dbReference type="Gene3D" id="2.130.10.10">
    <property type="entry name" value="YVTN repeat-like/Quinoprotein amine dehydrogenase"/>
    <property type="match status" value="3"/>
</dbReference>
<evidence type="ECO:0000313" key="8">
    <source>
        <dbReference type="EMBL" id="KIW01543.1"/>
    </source>
</evidence>
<dbReference type="SMART" id="SM00320">
    <property type="entry name" value="WD40"/>
    <property type="match status" value="7"/>
</dbReference>
<keyword evidence="2" id="KW-0963">Cytoplasm</keyword>
<feature type="repeat" description="WD" evidence="7">
    <location>
        <begin position="216"/>
        <end position="258"/>
    </location>
</feature>
<comment type="subcellular location">
    <subcellularLocation>
        <location evidence="1">Cytoplasm</location>
    </subcellularLocation>
</comment>
<dbReference type="Proteomes" id="UP000053259">
    <property type="component" value="Unassembled WGS sequence"/>
</dbReference>
<evidence type="ECO:0000256" key="7">
    <source>
        <dbReference type="PROSITE-ProRule" id="PRU00221"/>
    </source>
</evidence>
<keyword evidence="9" id="KW-1185">Reference proteome</keyword>
<name>A0A0D2A426_9PEZI</name>
<sequence>MSPQYENETAQVPVTALSSPWQDTVFVGQGPYLKIYSRDSAQLLAKQRLFKRQAIHGFAHCFLVEDSKLLLIAWGGRCICHCEVTREKNRKFSRGVVLNIENQKTVKTTDWLFDVSFRPRVTDGLRGTRGAVLVTAHNELLELVIEADRVGDGGSSGGSEMRSLFLGPRCGLYSATLKWLSTDQLLVASGTAFGEIVIWSLCLMEDDMQALRHFVFTGHEGSIFGVRISDELVQDDENKLRLLASCSDDRTIRVWDISDLTGGVKLEHENTLNEYRDPLRTTGFLNYVSAEAEAASKDLCIASATGHLSRIWDIRFSAHSNAASDGRTICSIISVGEDATCQTWSLAKLGKNKTYTLSNITSNDYHSGKNIWSLNLGGGVVDSFLLTGGSDGQVVEHLSSLVGSGSRLHLSFSEWSIEQVLNALEASGHPGNTVQAIKSSNAGTKRDCFRSFSPVGKNQLLLTTNSGLVLLATSAENDKWTWKYIAAYDGLVGYSVSCRLLAEPFEYVLFGDARGNIYYYHSFFEELKILTNINGKITNLMADILPQKTHEYMSIVASRQGGLPPVQLRVNLGTGGTLTLSTLRVFARWTQDFPAITSAVIASYNSSEQGLILGCRNGSIYSFSRVESESDKNFEFEMRHAHGNDAVTAMVWMPHRGPQDKIWDPSFGWLFSVGRDGTLAVHHFKGYYTGPVLVHKLSLSFGPNLEGMSVDDQTADVHVWGFTSKYFVCQNVSANQDILKIECGGAHRIWDFAPPETLADGVASGLFAWVKAMKLHIAKVKGSSHKVIQSGNHGREIKACAIAPNSISHCLGPLVATGAEDTNINISYYADWHGAQRELKRLAVLRKHVTGIQSLHWSDDGRFLFSCGGFEEFYVWHLTPVPGVTIGVVCESKCPLDSEDAELRIMDFAVRCVINEEKTKFGDLHWDFLISMVYADSTIKVWKYSFTRDKLPDREAWSFIASAQYTTACLTNASYLSTVSSGWPLVTGCTDGQLGFWSLSESTKKLVCYGIQSVHQSSVKAISTVELSDLSWLIISGGDDNALGLTVLSINDETFEYTTSSLLIPRAHAAAVTAVGVSRRTEPSIQDKDFCVEFITASNDQIIKLWNIKIDIRRPGIKGIHVMKGGKYASSVADISSLAVFPQRGRLENAGGKVLVCGVGLEIWSKSREYK</sequence>
<evidence type="ECO:0000256" key="5">
    <source>
        <dbReference type="ARBA" id="ARBA00022737"/>
    </source>
</evidence>
<dbReference type="InterPro" id="IPR015943">
    <property type="entry name" value="WD40/YVTN_repeat-like_dom_sf"/>
</dbReference>
<dbReference type="InterPro" id="IPR036322">
    <property type="entry name" value="WD40_repeat_dom_sf"/>
</dbReference>
<dbReference type="PROSITE" id="PS50082">
    <property type="entry name" value="WD_REPEATS_2"/>
    <property type="match status" value="1"/>
</dbReference>
<dbReference type="GO" id="GO:0030488">
    <property type="term" value="P:tRNA methylation"/>
    <property type="evidence" value="ECO:0007669"/>
    <property type="project" value="TreeGrafter"/>
</dbReference>
<evidence type="ECO:0000256" key="1">
    <source>
        <dbReference type="ARBA" id="ARBA00004496"/>
    </source>
</evidence>
<dbReference type="InterPro" id="IPR001680">
    <property type="entry name" value="WD40_rpt"/>
</dbReference>
<evidence type="ECO:0000256" key="6">
    <source>
        <dbReference type="ARBA" id="ARBA00038255"/>
    </source>
</evidence>
<dbReference type="InterPro" id="IPR019775">
    <property type="entry name" value="WD40_repeat_CS"/>
</dbReference>
<gene>
    <name evidence="8" type="ORF">PV09_07021</name>
</gene>
<dbReference type="SUPFAM" id="SSF50978">
    <property type="entry name" value="WD40 repeat-like"/>
    <property type="match status" value="2"/>
</dbReference>
<dbReference type="AlphaFoldDB" id="A0A0D2A426"/>
<dbReference type="Pfam" id="PF00400">
    <property type="entry name" value="WD40"/>
    <property type="match status" value="2"/>
</dbReference>
<evidence type="ECO:0000256" key="3">
    <source>
        <dbReference type="ARBA" id="ARBA00022574"/>
    </source>
</evidence>
<dbReference type="OrthoDB" id="5594999at2759"/>
<dbReference type="InParanoid" id="A0A0D2A426"/>
<dbReference type="RefSeq" id="XP_016211412.1">
    <property type="nucleotide sequence ID" value="XM_016360735.1"/>
</dbReference>
<reference evidence="8 9" key="1">
    <citation type="submission" date="2015-01" db="EMBL/GenBank/DDBJ databases">
        <title>The Genome Sequence of Ochroconis gallopava CBS43764.</title>
        <authorList>
            <consortium name="The Broad Institute Genomics Platform"/>
            <person name="Cuomo C."/>
            <person name="de Hoog S."/>
            <person name="Gorbushina A."/>
            <person name="Stielow B."/>
            <person name="Teixiera M."/>
            <person name="Abouelleil A."/>
            <person name="Chapman S.B."/>
            <person name="Priest M."/>
            <person name="Young S.K."/>
            <person name="Wortman J."/>
            <person name="Nusbaum C."/>
            <person name="Birren B."/>
        </authorList>
    </citation>
    <scope>NUCLEOTIDE SEQUENCE [LARGE SCALE GENOMIC DNA]</scope>
    <source>
        <strain evidence="8 9">CBS 43764</strain>
    </source>
</reference>
<dbReference type="InterPro" id="IPR051973">
    <property type="entry name" value="tRNA_Anticodon_Mtase-Reg"/>
</dbReference>
<dbReference type="HOGENOM" id="CLU_002615_1_0_1"/>
<evidence type="ECO:0000313" key="9">
    <source>
        <dbReference type="Proteomes" id="UP000053259"/>
    </source>
</evidence>
<dbReference type="GO" id="GO:0005737">
    <property type="term" value="C:cytoplasm"/>
    <property type="evidence" value="ECO:0007669"/>
    <property type="project" value="UniProtKB-SubCell"/>
</dbReference>
<dbReference type="PANTHER" id="PTHR14344">
    <property type="entry name" value="WD REPEAT PROTEIN"/>
    <property type="match status" value="1"/>
</dbReference>
<comment type="similarity">
    <text evidence="6">Belongs to the WD repeat WDR6 family.</text>
</comment>
<dbReference type="EMBL" id="KN847554">
    <property type="protein sequence ID" value="KIW01543.1"/>
    <property type="molecule type" value="Genomic_DNA"/>
</dbReference>
<dbReference type="GeneID" id="27314994"/>
<keyword evidence="3 7" id="KW-0853">WD repeat</keyword>
<accession>A0A0D2A426</accession>
<dbReference type="FunCoup" id="A0A0D2A426">
    <property type="interactions" value="574"/>
</dbReference>
<protein>
    <submittedName>
        <fullName evidence="8">Uncharacterized protein</fullName>
    </submittedName>
</protein>
<dbReference type="PANTHER" id="PTHR14344:SF3">
    <property type="entry name" value="WD REPEAT-CONTAINING PROTEIN 6"/>
    <property type="match status" value="1"/>
</dbReference>
<evidence type="ECO:0000256" key="2">
    <source>
        <dbReference type="ARBA" id="ARBA00022490"/>
    </source>
</evidence>
<organism evidence="8 9">
    <name type="scientific">Verruconis gallopava</name>
    <dbReference type="NCBI Taxonomy" id="253628"/>
    <lineage>
        <taxon>Eukaryota</taxon>
        <taxon>Fungi</taxon>
        <taxon>Dikarya</taxon>
        <taxon>Ascomycota</taxon>
        <taxon>Pezizomycotina</taxon>
        <taxon>Dothideomycetes</taxon>
        <taxon>Pleosporomycetidae</taxon>
        <taxon>Venturiales</taxon>
        <taxon>Sympoventuriaceae</taxon>
        <taxon>Verruconis</taxon>
    </lineage>
</organism>